<dbReference type="SMART" id="SM00260">
    <property type="entry name" value="CheW"/>
    <property type="match status" value="1"/>
</dbReference>
<dbReference type="GO" id="GO:0004673">
    <property type="term" value="F:protein histidine kinase activity"/>
    <property type="evidence" value="ECO:0007669"/>
    <property type="project" value="UniProtKB-EC"/>
</dbReference>
<feature type="non-terminal residue" evidence="6">
    <location>
        <position position="1"/>
    </location>
</feature>
<evidence type="ECO:0000259" key="5">
    <source>
        <dbReference type="PROSITE" id="PS50851"/>
    </source>
</evidence>
<reference evidence="6 7" key="1">
    <citation type="submission" date="2016-02" db="EMBL/GenBank/DDBJ databases">
        <authorList>
            <person name="Wen L."/>
            <person name="He K."/>
            <person name="Yang H."/>
        </authorList>
    </citation>
    <scope>NUCLEOTIDE SEQUENCE [LARGE SCALE GENOMIC DNA]</scope>
    <source>
        <strain evidence="6">ShG14-8</strain>
    </source>
</reference>
<dbReference type="EC" id="2.7.13.3" evidence="2"/>
<organism evidence="6 7">
    <name type="scientific">Candidatus Gallionella acididurans</name>
    <dbReference type="NCBI Taxonomy" id="1796491"/>
    <lineage>
        <taxon>Bacteria</taxon>
        <taxon>Pseudomonadati</taxon>
        <taxon>Pseudomonadota</taxon>
        <taxon>Betaproteobacteria</taxon>
        <taxon>Nitrosomonadales</taxon>
        <taxon>Gallionellaceae</taxon>
        <taxon>Gallionella</taxon>
    </lineage>
</organism>
<dbReference type="PANTHER" id="PTHR43395">
    <property type="entry name" value="SENSOR HISTIDINE KINASE CHEA"/>
    <property type="match status" value="1"/>
</dbReference>
<keyword evidence="3" id="KW-0597">Phosphoprotein</keyword>
<dbReference type="InterPro" id="IPR036061">
    <property type="entry name" value="CheW-like_dom_sf"/>
</dbReference>
<evidence type="ECO:0000313" key="6">
    <source>
        <dbReference type="EMBL" id="KXS31152.1"/>
    </source>
</evidence>
<feature type="domain" description="Response regulatory" evidence="4">
    <location>
        <begin position="139"/>
        <end position="255"/>
    </location>
</feature>
<dbReference type="AlphaFoldDB" id="A0A139BQC2"/>
<evidence type="ECO:0000313" key="7">
    <source>
        <dbReference type="Proteomes" id="UP000070578"/>
    </source>
</evidence>
<proteinExistence type="predicted"/>
<name>A0A139BQC2_9PROT</name>
<dbReference type="InterPro" id="IPR051315">
    <property type="entry name" value="Bact_Chemotaxis_CheA"/>
</dbReference>
<dbReference type="InterPro" id="IPR001789">
    <property type="entry name" value="Sig_transdc_resp-reg_receiver"/>
</dbReference>
<dbReference type="Gene3D" id="2.30.30.40">
    <property type="entry name" value="SH3 Domains"/>
    <property type="match status" value="1"/>
</dbReference>
<dbReference type="SMART" id="SM00448">
    <property type="entry name" value="REC"/>
    <property type="match status" value="1"/>
</dbReference>
<comment type="catalytic activity">
    <reaction evidence="1">
        <text>ATP + protein L-histidine = ADP + protein N-phospho-L-histidine.</text>
        <dbReference type="EC" id="2.7.13.3"/>
    </reaction>
</comment>
<feature type="domain" description="CheW-like" evidence="5">
    <location>
        <begin position="1"/>
        <end position="118"/>
    </location>
</feature>
<gene>
    <name evidence="6" type="ORF">AWT59_2717</name>
</gene>
<evidence type="ECO:0000256" key="3">
    <source>
        <dbReference type="PROSITE-ProRule" id="PRU00169"/>
    </source>
</evidence>
<comment type="caution">
    <text evidence="6">The sequence shown here is derived from an EMBL/GenBank/DDBJ whole genome shotgun (WGS) entry which is preliminary data.</text>
</comment>
<dbReference type="PATRIC" id="fig|1796491.3.peg.2969"/>
<dbReference type="PANTHER" id="PTHR43395:SF1">
    <property type="entry name" value="CHEMOTAXIS PROTEIN CHEA"/>
    <property type="match status" value="1"/>
</dbReference>
<sequence length="256" mass="27237">RVAQQDIRTVENRATISLDGQVVALVSLGDVLELPRLNQPVYSATGKTPEQVAVIVLGMGHKHVGFRVDEILGEQEVLVKTLGPQLARVRNIAGASVLGTGQVVAVLNVPDLLKSAVQRAAAPPTPVAAEKFGGAARRSIMVVEDSITSRALLKNILESAGYRVTTAVDGVDAYTTLKTGTFDLIVSDVEMPRMDGFDLTAKVRADKQLAGLPVVLVTALGSPEHRERGIDVGANAYIVKSSFDQSNLLEVVQRLI</sequence>
<dbReference type="Pfam" id="PF00072">
    <property type="entry name" value="Response_reg"/>
    <property type="match status" value="1"/>
</dbReference>
<dbReference type="Proteomes" id="UP000070578">
    <property type="component" value="Unassembled WGS sequence"/>
</dbReference>
<protein>
    <recommendedName>
        <fullName evidence="2">histidine kinase</fullName>
        <ecNumber evidence="2">2.7.13.3</ecNumber>
    </recommendedName>
</protein>
<dbReference type="InterPro" id="IPR002545">
    <property type="entry name" value="CheW-lke_dom"/>
</dbReference>
<dbReference type="Gene3D" id="3.40.50.2300">
    <property type="match status" value="1"/>
</dbReference>
<keyword evidence="6" id="KW-0418">Kinase</keyword>
<dbReference type="InterPro" id="IPR011006">
    <property type="entry name" value="CheY-like_superfamily"/>
</dbReference>
<dbReference type="SUPFAM" id="SSF52172">
    <property type="entry name" value="CheY-like"/>
    <property type="match status" value="1"/>
</dbReference>
<dbReference type="GO" id="GO:0006935">
    <property type="term" value="P:chemotaxis"/>
    <property type="evidence" value="ECO:0007669"/>
    <property type="project" value="InterPro"/>
</dbReference>
<dbReference type="EMBL" id="LSLI01000095">
    <property type="protein sequence ID" value="KXS31152.1"/>
    <property type="molecule type" value="Genomic_DNA"/>
</dbReference>
<feature type="modified residue" description="4-aspartylphosphate" evidence="3">
    <location>
        <position position="188"/>
    </location>
</feature>
<evidence type="ECO:0000256" key="2">
    <source>
        <dbReference type="ARBA" id="ARBA00012438"/>
    </source>
</evidence>
<accession>A0A139BQC2</accession>
<dbReference type="GO" id="GO:0000160">
    <property type="term" value="P:phosphorelay signal transduction system"/>
    <property type="evidence" value="ECO:0007669"/>
    <property type="project" value="InterPro"/>
</dbReference>
<dbReference type="PROSITE" id="PS50110">
    <property type="entry name" value="RESPONSE_REGULATORY"/>
    <property type="match status" value="1"/>
</dbReference>
<dbReference type="PROSITE" id="PS50851">
    <property type="entry name" value="CHEW"/>
    <property type="match status" value="1"/>
</dbReference>
<evidence type="ECO:0000256" key="1">
    <source>
        <dbReference type="ARBA" id="ARBA00000085"/>
    </source>
</evidence>
<keyword evidence="6" id="KW-0808">Transferase</keyword>
<reference evidence="6 7" key="2">
    <citation type="submission" date="2016-03" db="EMBL/GenBank/DDBJ databases">
        <title>New uncultured bacterium of the family Gallionellaceae from acid mine drainage: description and reconstruction of genome based on metagenomic analysis of microbial community.</title>
        <authorList>
            <person name="Kadnikov V."/>
            <person name="Ivasenko D."/>
            <person name="Beletsky A."/>
            <person name="Mardanov A."/>
            <person name="Danilova E."/>
            <person name="Pimenov N."/>
            <person name="Karnachuk O."/>
            <person name="Ravin N."/>
        </authorList>
    </citation>
    <scope>NUCLEOTIDE SEQUENCE [LARGE SCALE GENOMIC DNA]</scope>
    <source>
        <strain evidence="6">ShG14-8</strain>
    </source>
</reference>
<dbReference type="Pfam" id="PF01584">
    <property type="entry name" value="CheW"/>
    <property type="match status" value="1"/>
</dbReference>
<evidence type="ECO:0000259" key="4">
    <source>
        <dbReference type="PROSITE" id="PS50110"/>
    </source>
</evidence>
<dbReference type="SUPFAM" id="SSF50341">
    <property type="entry name" value="CheW-like"/>
    <property type="match status" value="1"/>
</dbReference>